<proteinExistence type="predicted"/>
<dbReference type="OrthoDB" id="3774633at2759"/>
<dbReference type="GO" id="GO:0003676">
    <property type="term" value="F:nucleic acid binding"/>
    <property type="evidence" value="ECO:0007669"/>
    <property type="project" value="InterPro"/>
</dbReference>
<evidence type="ECO:0008006" key="3">
    <source>
        <dbReference type="Google" id="ProtNLM"/>
    </source>
</evidence>
<feature type="non-terminal residue" evidence="1">
    <location>
        <position position="1"/>
    </location>
</feature>
<sequence length="81" mass="9343">RGGIDGYRHREEVLKDRLVPWIKELKGEGKTAVLLLEDGAPANTSRFDIEFFSVNHISQVPRLGHSPDVNVEEHAWPWIRR</sequence>
<dbReference type="EMBL" id="ML994616">
    <property type="protein sequence ID" value="KAF2191979.1"/>
    <property type="molecule type" value="Genomic_DNA"/>
</dbReference>
<dbReference type="Gene3D" id="3.30.420.10">
    <property type="entry name" value="Ribonuclease H-like superfamily/Ribonuclease H"/>
    <property type="match status" value="1"/>
</dbReference>
<protein>
    <recommendedName>
        <fullName evidence="3">Tc1-like transposase DDE domain-containing protein</fullName>
    </recommendedName>
</protein>
<dbReference type="InterPro" id="IPR036397">
    <property type="entry name" value="RNaseH_sf"/>
</dbReference>
<gene>
    <name evidence="1" type="ORF">K469DRAFT_511777</name>
</gene>
<keyword evidence="2" id="KW-1185">Reference proteome</keyword>
<evidence type="ECO:0000313" key="2">
    <source>
        <dbReference type="Proteomes" id="UP000800200"/>
    </source>
</evidence>
<organism evidence="1 2">
    <name type="scientific">Zopfia rhizophila CBS 207.26</name>
    <dbReference type="NCBI Taxonomy" id="1314779"/>
    <lineage>
        <taxon>Eukaryota</taxon>
        <taxon>Fungi</taxon>
        <taxon>Dikarya</taxon>
        <taxon>Ascomycota</taxon>
        <taxon>Pezizomycotina</taxon>
        <taxon>Dothideomycetes</taxon>
        <taxon>Dothideomycetes incertae sedis</taxon>
        <taxon>Zopfiaceae</taxon>
        <taxon>Zopfia</taxon>
    </lineage>
</organism>
<reference evidence="1" key="1">
    <citation type="journal article" date="2020" name="Stud. Mycol.">
        <title>101 Dothideomycetes genomes: a test case for predicting lifestyles and emergence of pathogens.</title>
        <authorList>
            <person name="Haridas S."/>
            <person name="Albert R."/>
            <person name="Binder M."/>
            <person name="Bloem J."/>
            <person name="Labutti K."/>
            <person name="Salamov A."/>
            <person name="Andreopoulos B."/>
            <person name="Baker S."/>
            <person name="Barry K."/>
            <person name="Bills G."/>
            <person name="Bluhm B."/>
            <person name="Cannon C."/>
            <person name="Castanera R."/>
            <person name="Culley D."/>
            <person name="Daum C."/>
            <person name="Ezra D."/>
            <person name="Gonzalez J."/>
            <person name="Henrissat B."/>
            <person name="Kuo A."/>
            <person name="Liang C."/>
            <person name="Lipzen A."/>
            <person name="Lutzoni F."/>
            <person name="Magnuson J."/>
            <person name="Mondo S."/>
            <person name="Nolan M."/>
            <person name="Ohm R."/>
            <person name="Pangilinan J."/>
            <person name="Park H.-J."/>
            <person name="Ramirez L."/>
            <person name="Alfaro M."/>
            <person name="Sun H."/>
            <person name="Tritt A."/>
            <person name="Yoshinaga Y."/>
            <person name="Zwiers L.-H."/>
            <person name="Turgeon B."/>
            <person name="Goodwin S."/>
            <person name="Spatafora J."/>
            <person name="Crous P."/>
            <person name="Grigoriev I."/>
        </authorList>
    </citation>
    <scope>NUCLEOTIDE SEQUENCE</scope>
    <source>
        <strain evidence="1">CBS 207.26</strain>
    </source>
</reference>
<evidence type="ECO:0000313" key="1">
    <source>
        <dbReference type="EMBL" id="KAF2191979.1"/>
    </source>
</evidence>
<dbReference type="Proteomes" id="UP000800200">
    <property type="component" value="Unassembled WGS sequence"/>
</dbReference>
<accession>A0A6A6EML7</accession>
<dbReference type="AlphaFoldDB" id="A0A6A6EML7"/>
<feature type="non-terminal residue" evidence="1">
    <location>
        <position position="81"/>
    </location>
</feature>
<name>A0A6A6EML7_9PEZI</name>